<evidence type="ECO:0000256" key="15">
    <source>
        <dbReference type="SAM" id="SignalP"/>
    </source>
</evidence>
<evidence type="ECO:0000256" key="12">
    <source>
        <dbReference type="PROSITE-ProRule" id="PRU01360"/>
    </source>
</evidence>
<dbReference type="InterPro" id="IPR012910">
    <property type="entry name" value="Plug_dom"/>
</dbReference>
<keyword evidence="6 15" id="KW-0732">Signal</keyword>
<dbReference type="InterPro" id="IPR039426">
    <property type="entry name" value="TonB-dep_rcpt-like"/>
</dbReference>
<comment type="subcellular location">
    <subcellularLocation>
        <location evidence="1 12">Cell outer membrane</location>
        <topology evidence="1 12">Multi-pass membrane protein</topology>
    </subcellularLocation>
</comment>
<dbReference type="AlphaFoldDB" id="A0A4R3UF16"/>
<protein>
    <submittedName>
        <fullName evidence="18">Outer membrane receptor protein involved in Fe transport</fullName>
    </submittedName>
</protein>
<name>A0A4R3UF16_ROSSA</name>
<dbReference type="GO" id="GO:0006826">
    <property type="term" value="P:iron ion transport"/>
    <property type="evidence" value="ECO:0007669"/>
    <property type="project" value="UniProtKB-KW"/>
</dbReference>
<keyword evidence="8" id="KW-0406">Ion transport</keyword>
<keyword evidence="11 12" id="KW-0998">Cell outer membrane</keyword>
<comment type="caution">
    <text evidence="18">The sequence shown here is derived from an EMBL/GenBank/DDBJ whole genome shotgun (WGS) entry which is preliminary data.</text>
</comment>
<evidence type="ECO:0000256" key="3">
    <source>
        <dbReference type="ARBA" id="ARBA00022452"/>
    </source>
</evidence>
<feature type="domain" description="TonB-dependent receptor-like beta-barrel" evidence="16">
    <location>
        <begin position="319"/>
        <end position="698"/>
    </location>
</feature>
<evidence type="ECO:0000256" key="11">
    <source>
        <dbReference type="ARBA" id="ARBA00023237"/>
    </source>
</evidence>
<evidence type="ECO:0000259" key="16">
    <source>
        <dbReference type="Pfam" id="PF00593"/>
    </source>
</evidence>
<dbReference type="InterPro" id="IPR000531">
    <property type="entry name" value="Beta-barrel_TonB"/>
</dbReference>
<organism evidence="18 19">
    <name type="scientific">Roseateles saccharophilus</name>
    <name type="common">Pseudomonas saccharophila</name>
    <dbReference type="NCBI Taxonomy" id="304"/>
    <lineage>
        <taxon>Bacteria</taxon>
        <taxon>Pseudomonadati</taxon>
        <taxon>Pseudomonadota</taxon>
        <taxon>Betaproteobacteria</taxon>
        <taxon>Burkholderiales</taxon>
        <taxon>Sphaerotilaceae</taxon>
        <taxon>Roseateles</taxon>
    </lineage>
</organism>
<reference evidence="18 19" key="1">
    <citation type="submission" date="2019-03" db="EMBL/GenBank/DDBJ databases">
        <title>Genomic Encyclopedia of Type Strains, Phase IV (KMG-IV): sequencing the most valuable type-strain genomes for metagenomic binning, comparative biology and taxonomic classification.</title>
        <authorList>
            <person name="Goeker M."/>
        </authorList>
    </citation>
    <scope>NUCLEOTIDE SEQUENCE [LARGE SCALE GENOMIC DNA]</scope>
    <source>
        <strain evidence="18 19">DSM 654</strain>
    </source>
</reference>
<dbReference type="PROSITE" id="PS52016">
    <property type="entry name" value="TONB_DEPENDENT_REC_3"/>
    <property type="match status" value="1"/>
</dbReference>
<feature type="chain" id="PRO_5020493175" evidence="15">
    <location>
        <begin position="20"/>
        <end position="737"/>
    </location>
</feature>
<dbReference type="EMBL" id="SMBU01000041">
    <property type="protein sequence ID" value="TCU88307.1"/>
    <property type="molecule type" value="Genomic_DNA"/>
</dbReference>
<keyword evidence="2 12" id="KW-0813">Transport</keyword>
<evidence type="ECO:0000256" key="9">
    <source>
        <dbReference type="ARBA" id="ARBA00023077"/>
    </source>
</evidence>
<dbReference type="Pfam" id="PF00593">
    <property type="entry name" value="TonB_dep_Rec_b-barrel"/>
    <property type="match status" value="1"/>
</dbReference>
<dbReference type="PANTHER" id="PTHR32552:SF81">
    <property type="entry name" value="TONB-DEPENDENT OUTER MEMBRANE RECEPTOR"/>
    <property type="match status" value="1"/>
</dbReference>
<evidence type="ECO:0000256" key="13">
    <source>
        <dbReference type="PROSITE-ProRule" id="PRU10144"/>
    </source>
</evidence>
<evidence type="ECO:0000256" key="8">
    <source>
        <dbReference type="ARBA" id="ARBA00023065"/>
    </source>
</evidence>
<evidence type="ECO:0000256" key="6">
    <source>
        <dbReference type="ARBA" id="ARBA00022729"/>
    </source>
</evidence>
<sequence length="737" mass="77530">MRLKPIARAAALALLPALAAAQTAPEATQQIERVVITAERRVTVLDTTPAAITALSGARLAERGDTGLADLALLSPNTSFTNGQGASQVFIRGIGNVFILAGGDPGVALYNDGAYVSDQTSSNTALFDTQRVEILRGPQGALYGRNATGGAVNIISALPTSSFQARLGLLVGGDNRRESEGFVSGPLSDGLQGRLSYQVRESDGYTRNPLAGQAAGPVLPGGPGSVGPKRLDDLSSRALRGQLQASLGGAGTLRFVAGHYRESDAGMSVPVLADPAAIPVLLYDVTQSSDPRVVKSQGASNRVDVDTALALLELPVGTNTLSASLSWRRSKADRLWDSDGTEALVATSGFSTASTDKGLDIHLASDDAGPWQWMAGVTAIDFDQRQDIAISAQVPLGFIVPGQPLTVPFPGGVGFLLGGTVHTRSMAAYVDLRHALNPQWSLLAGLRVNHDSKRADEYQNIAAFGLAGTGHPSDGWTSMPGSIGVEYKPAAGTLAYARLAHGFKSGAVNLGALQPNLVKPEKVASFELGFKSEFLERRGVLSLAAFSSRYKDMQVSQVGQAMTLLANASAARIDGVEIETALKPLPALTLSAGVGLMDPTYTAFTNVDLRNAPTTPVNVRGRQLAQASRQQLTVGAEWAGSVAELRATLRADYSWRGRFYFTEFNTPDAMQGAYGLLNLSATLRPAAGHWKLWANVRNANDKAAFTSMSIASPVLGAARQVTYTPPRQFAVGLSYDF</sequence>
<dbReference type="Proteomes" id="UP000295110">
    <property type="component" value="Unassembled WGS sequence"/>
</dbReference>
<keyword evidence="18" id="KW-0675">Receptor</keyword>
<dbReference type="InterPro" id="IPR036942">
    <property type="entry name" value="Beta-barrel_TonB_sf"/>
</dbReference>
<dbReference type="SUPFAM" id="SSF56935">
    <property type="entry name" value="Porins"/>
    <property type="match status" value="1"/>
</dbReference>
<keyword evidence="7" id="KW-0408">Iron</keyword>
<dbReference type="GO" id="GO:0009279">
    <property type="term" value="C:cell outer membrane"/>
    <property type="evidence" value="ECO:0007669"/>
    <property type="project" value="UniProtKB-SubCell"/>
</dbReference>
<evidence type="ECO:0000256" key="14">
    <source>
        <dbReference type="RuleBase" id="RU003357"/>
    </source>
</evidence>
<evidence type="ECO:0000313" key="19">
    <source>
        <dbReference type="Proteomes" id="UP000295110"/>
    </source>
</evidence>
<feature type="domain" description="TonB-dependent receptor plug" evidence="17">
    <location>
        <begin position="46"/>
        <end position="151"/>
    </location>
</feature>
<dbReference type="PROSITE" id="PS01156">
    <property type="entry name" value="TONB_DEPENDENT_REC_2"/>
    <property type="match status" value="1"/>
</dbReference>
<evidence type="ECO:0000259" key="17">
    <source>
        <dbReference type="Pfam" id="PF07715"/>
    </source>
</evidence>
<evidence type="ECO:0000256" key="7">
    <source>
        <dbReference type="ARBA" id="ARBA00023004"/>
    </source>
</evidence>
<evidence type="ECO:0000256" key="1">
    <source>
        <dbReference type="ARBA" id="ARBA00004571"/>
    </source>
</evidence>
<keyword evidence="4" id="KW-0410">Iron transport</keyword>
<keyword evidence="5 12" id="KW-0812">Transmembrane</keyword>
<dbReference type="Pfam" id="PF07715">
    <property type="entry name" value="Plug"/>
    <property type="match status" value="1"/>
</dbReference>
<dbReference type="PANTHER" id="PTHR32552">
    <property type="entry name" value="FERRICHROME IRON RECEPTOR-RELATED"/>
    <property type="match status" value="1"/>
</dbReference>
<keyword evidence="10 12" id="KW-0472">Membrane</keyword>
<evidence type="ECO:0000256" key="2">
    <source>
        <dbReference type="ARBA" id="ARBA00022448"/>
    </source>
</evidence>
<dbReference type="InterPro" id="IPR010917">
    <property type="entry name" value="TonB_rcpt_CS"/>
</dbReference>
<feature type="signal peptide" evidence="15">
    <location>
        <begin position="1"/>
        <end position="19"/>
    </location>
</feature>
<gene>
    <name evidence="18" type="ORF">EV671_104126</name>
</gene>
<keyword evidence="3 12" id="KW-1134">Transmembrane beta strand</keyword>
<dbReference type="RefSeq" id="WP_165917689.1">
    <property type="nucleotide sequence ID" value="NZ_CBCSGL010000074.1"/>
</dbReference>
<proteinExistence type="inferred from homology"/>
<feature type="short sequence motif" description="TonB C-terminal box" evidence="13">
    <location>
        <begin position="720"/>
        <end position="737"/>
    </location>
</feature>
<accession>A0A4R3UF16</accession>
<evidence type="ECO:0000313" key="18">
    <source>
        <dbReference type="EMBL" id="TCU88307.1"/>
    </source>
</evidence>
<evidence type="ECO:0000256" key="4">
    <source>
        <dbReference type="ARBA" id="ARBA00022496"/>
    </source>
</evidence>
<comment type="similarity">
    <text evidence="12 14">Belongs to the TonB-dependent receptor family.</text>
</comment>
<keyword evidence="19" id="KW-1185">Reference proteome</keyword>
<evidence type="ECO:0000256" key="10">
    <source>
        <dbReference type="ARBA" id="ARBA00023136"/>
    </source>
</evidence>
<evidence type="ECO:0000256" key="5">
    <source>
        <dbReference type="ARBA" id="ARBA00022692"/>
    </source>
</evidence>
<keyword evidence="9 14" id="KW-0798">TonB box</keyword>
<dbReference type="Gene3D" id="2.40.170.20">
    <property type="entry name" value="TonB-dependent receptor, beta-barrel domain"/>
    <property type="match status" value="1"/>
</dbReference>